<evidence type="ECO:0000259" key="5">
    <source>
        <dbReference type="PROSITE" id="PS50011"/>
    </source>
</evidence>
<feature type="domain" description="Protein kinase" evidence="5">
    <location>
        <begin position="1"/>
        <end position="213"/>
    </location>
</feature>
<dbReference type="InterPro" id="IPR008271">
    <property type="entry name" value="Ser/Thr_kinase_AS"/>
</dbReference>
<dbReference type="Pfam" id="PF07679">
    <property type="entry name" value="I-set"/>
    <property type="match status" value="5"/>
</dbReference>
<dbReference type="SMART" id="SM00409">
    <property type="entry name" value="IG"/>
    <property type="match status" value="6"/>
</dbReference>
<keyword evidence="3" id="KW-1015">Disulfide bond</keyword>
<dbReference type="Pfam" id="PF00069">
    <property type="entry name" value="Pkinase"/>
    <property type="match status" value="1"/>
</dbReference>
<dbReference type="PROSITE" id="PS50011">
    <property type="entry name" value="PROTEIN_KINASE_DOM"/>
    <property type="match status" value="1"/>
</dbReference>
<dbReference type="FunFam" id="2.60.40.10:FF:000032">
    <property type="entry name" value="palladin isoform X1"/>
    <property type="match status" value="1"/>
</dbReference>
<dbReference type="InterPro" id="IPR036179">
    <property type="entry name" value="Ig-like_dom_sf"/>
</dbReference>
<dbReference type="Gene3D" id="2.60.40.10">
    <property type="entry name" value="Immunoglobulins"/>
    <property type="match status" value="6"/>
</dbReference>
<organism evidence="9">
    <name type="scientific">Haemonchus placei</name>
    <name type="common">Barber's pole worm</name>
    <dbReference type="NCBI Taxonomy" id="6290"/>
    <lineage>
        <taxon>Eukaryota</taxon>
        <taxon>Metazoa</taxon>
        <taxon>Ecdysozoa</taxon>
        <taxon>Nematoda</taxon>
        <taxon>Chromadorea</taxon>
        <taxon>Rhabditida</taxon>
        <taxon>Rhabditina</taxon>
        <taxon>Rhabditomorpha</taxon>
        <taxon>Strongyloidea</taxon>
        <taxon>Trichostrongylidae</taxon>
        <taxon>Haemonchus</taxon>
    </lineage>
</organism>
<name>A0A0N4X425_HAEPC</name>
<accession>A0A0N4X425</accession>
<reference evidence="9" key="1">
    <citation type="submission" date="2017-02" db="UniProtKB">
        <authorList>
            <consortium name="WormBaseParasite"/>
        </authorList>
    </citation>
    <scope>IDENTIFICATION</scope>
</reference>
<dbReference type="InterPro" id="IPR003599">
    <property type="entry name" value="Ig_sub"/>
</dbReference>
<evidence type="ECO:0000313" key="7">
    <source>
        <dbReference type="EMBL" id="VDO75106.1"/>
    </source>
</evidence>
<evidence type="ECO:0000256" key="3">
    <source>
        <dbReference type="ARBA" id="ARBA00023157"/>
    </source>
</evidence>
<evidence type="ECO:0000313" key="9">
    <source>
        <dbReference type="WBParaSite" id="HPLM_0001911701-mRNA-1"/>
    </source>
</evidence>
<evidence type="ECO:0000259" key="6">
    <source>
        <dbReference type="PROSITE" id="PS50835"/>
    </source>
</evidence>
<dbReference type="OrthoDB" id="2152335at2759"/>
<dbReference type="Gene3D" id="1.10.510.10">
    <property type="entry name" value="Transferase(Phosphotransferase) domain 1"/>
    <property type="match status" value="1"/>
</dbReference>
<dbReference type="GO" id="GO:0005524">
    <property type="term" value="F:ATP binding"/>
    <property type="evidence" value="ECO:0007669"/>
    <property type="project" value="InterPro"/>
</dbReference>
<dbReference type="InterPro" id="IPR013098">
    <property type="entry name" value="Ig_I-set"/>
</dbReference>
<dbReference type="CDD" id="cd00096">
    <property type="entry name" value="Ig"/>
    <property type="match status" value="1"/>
</dbReference>
<dbReference type="SMART" id="SM00408">
    <property type="entry name" value="IGc2"/>
    <property type="match status" value="4"/>
</dbReference>
<dbReference type="SUPFAM" id="SSF56112">
    <property type="entry name" value="Protein kinase-like (PK-like)"/>
    <property type="match status" value="1"/>
</dbReference>
<keyword evidence="8" id="KW-1185">Reference proteome</keyword>
<dbReference type="GO" id="GO:0004672">
    <property type="term" value="F:protein kinase activity"/>
    <property type="evidence" value="ECO:0007669"/>
    <property type="project" value="InterPro"/>
</dbReference>
<keyword evidence="2" id="KW-0677">Repeat</keyword>
<dbReference type="PANTHER" id="PTHR47633:SF4">
    <property type="entry name" value="MYOPALLADIN ISOFORM X1"/>
    <property type="match status" value="1"/>
</dbReference>
<feature type="domain" description="Ig-like" evidence="6">
    <location>
        <begin position="415"/>
        <end position="583"/>
    </location>
</feature>
<dbReference type="Gene3D" id="3.30.200.20">
    <property type="entry name" value="Phosphorylase Kinase, domain 1"/>
    <property type="match status" value="1"/>
</dbReference>
<dbReference type="InterPro" id="IPR013783">
    <property type="entry name" value="Ig-like_fold"/>
</dbReference>
<dbReference type="InterPro" id="IPR011009">
    <property type="entry name" value="Kinase-like_dom_sf"/>
</dbReference>
<gene>
    <name evidence="7" type="ORF">HPLM_LOCUS19109</name>
</gene>
<evidence type="ECO:0000256" key="1">
    <source>
        <dbReference type="ARBA" id="ARBA00006692"/>
    </source>
</evidence>
<dbReference type="InterPro" id="IPR003598">
    <property type="entry name" value="Ig_sub2"/>
</dbReference>
<dbReference type="FunFam" id="2.60.40.10:FF:000022">
    <property type="entry name" value="Cardiac titin"/>
    <property type="match status" value="1"/>
</dbReference>
<feature type="domain" description="Ig-like" evidence="6">
    <location>
        <begin position="714"/>
        <end position="802"/>
    </location>
</feature>
<dbReference type="PROSITE" id="PS00108">
    <property type="entry name" value="PROTEIN_KINASE_ST"/>
    <property type="match status" value="1"/>
</dbReference>
<dbReference type="WBParaSite" id="HPLM_0001911701-mRNA-1">
    <property type="protein sequence ID" value="HPLM_0001911701-mRNA-1"/>
    <property type="gene ID" value="HPLM_0001911701"/>
</dbReference>
<dbReference type="InterPro" id="IPR007110">
    <property type="entry name" value="Ig-like_dom"/>
</dbReference>
<comment type="similarity">
    <text evidence="1">Belongs to the protein kinase superfamily. CAMK Ser/Thr protein kinase family.</text>
</comment>
<keyword evidence="4" id="KW-0393">Immunoglobulin domain</keyword>
<dbReference type="SMART" id="SM00220">
    <property type="entry name" value="S_TKc"/>
    <property type="match status" value="1"/>
</dbReference>
<dbReference type="EMBL" id="UZAF01021047">
    <property type="protein sequence ID" value="VDO75106.1"/>
    <property type="molecule type" value="Genomic_DNA"/>
</dbReference>
<feature type="domain" description="Ig-like" evidence="6">
    <location>
        <begin position="812"/>
        <end position="907"/>
    </location>
</feature>
<dbReference type="OMA" id="IRITERC"/>
<sequence length="915" mass="103054">MDQLNHEKLLHLHEAFDLGNEMCLIEEFVSGGELFDKIMEDDSLMSEQEVRDYMHQILLGVQHMHKNQIVHLDLKPENILLKSKNSTDVKIIDFGLARKLDPKKSVKLLFGTPEFCAPEVVNYQAVGLSTDMWTIGVITYVLLSGLSPFLGDSDDETLANVSAGDWDFDDPSWDDVSDIAKEIYDVQDFICRLMAKDKRRRMTVQEALHHPWITGPLLSAFNDLSEYVKKTQPAEGTGPLPTRQKKNFMSRQRWSDDLLPIGRLANRGAIFRRLTMDGVFERNICFETECAPSVKKQLEDIVANVGDLIATLSCDLEGNPEPQIAWFKDDKELLTPSTKYEARYSEGLSELTIKNIEESDAGQYCCRATNELGSIATRATLTVAGRQVDTPSMNLRKGNSIKITHEGVEIDGSPPAFHHRLTDCSVKVGKQKILCVTNTTLPEPSVEWYHNGDRIFENDPDYLLKHDKGRYELTILTVCLDDQGEWRAVGKNPYGQCESSCSLTVLVPDGYVAPTFDYPLEDIRYHDGDEIHYSDHYRPQYDDEKRNCYLSIMNVQRTDKGDYKCVARNVVGKAQCVCSVRVEGKGFQRARKVDHTKAPRFRMPLANPREIPKGAEMVLTYKDGLKLMLENRMFVYTDRRGITRLNIMKSVLQDSGEYSCEASNVNGKDFTHCHVEVIGTSLGLSFGRSTPTLSRCTSPCPPSPSYKSLEFRAPLITRPLEDAVVTIGNRERLELEVDSPLPATVEWYHDGNLVAESRTLRTYFDGRVAFLKIYNARPEHQGKYVCKVSNKVGALESSAFLTVEEEASVHLPNMPVFTKKLRDIIVKQSGDSACFSCQVQGDPPPVLCWLHNGRAIHTDSSYRRRSLDNGEACLDIPSVSQRLCGTYTAVATNPFGDAHSSAVLRIDRPDEKVLC</sequence>
<evidence type="ECO:0000256" key="4">
    <source>
        <dbReference type="ARBA" id="ARBA00023319"/>
    </source>
</evidence>
<feature type="domain" description="Ig-like" evidence="6">
    <location>
        <begin position="292"/>
        <end position="382"/>
    </location>
</feature>
<evidence type="ECO:0000256" key="2">
    <source>
        <dbReference type="ARBA" id="ARBA00022737"/>
    </source>
</evidence>
<dbReference type="PANTHER" id="PTHR47633">
    <property type="entry name" value="IMMUNOGLOBULIN"/>
    <property type="match status" value="1"/>
</dbReference>
<proteinExistence type="inferred from homology"/>
<dbReference type="Proteomes" id="UP000268014">
    <property type="component" value="Unassembled WGS sequence"/>
</dbReference>
<dbReference type="AlphaFoldDB" id="A0A0N4X425"/>
<dbReference type="PROSITE" id="PS50835">
    <property type="entry name" value="IG_LIKE"/>
    <property type="match status" value="4"/>
</dbReference>
<dbReference type="InterPro" id="IPR000719">
    <property type="entry name" value="Prot_kinase_dom"/>
</dbReference>
<dbReference type="STRING" id="6290.A0A0N4X425"/>
<reference evidence="7 8" key="2">
    <citation type="submission" date="2018-11" db="EMBL/GenBank/DDBJ databases">
        <authorList>
            <consortium name="Pathogen Informatics"/>
        </authorList>
    </citation>
    <scope>NUCLEOTIDE SEQUENCE [LARGE SCALE GENOMIC DNA]</scope>
    <source>
        <strain evidence="7 8">MHpl1</strain>
    </source>
</reference>
<dbReference type="SUPFAM" id="SSF48726">
    <property type="entry name" value="Immunoglobulin"/>
    <property type="match status" value="6"/>
</dbReference>
<dbReference type="FunFam" id="2.60.40.10:FF:000612">
    <property type="entry name" value="palladin isoform X1"/>
    <property type="match status" value="1"/>
</dbReference>
<evidence type="ECO:0000313" key="8">
    <source>
        <dbReference type="Proteomes" id="UP000268014"/>
    </source>
</evidence>
<protein>
    <submittedName>
        <fullName evidence="9">Immunoglobulin I-set domain protein</fullName>
    </submittedName>
</protein>